<dbReference type="Proteomes" id="UP000224974">
    <property type="component" value="Unassembled WGS sequence"/>
</dbReference>
<dbReference type="GO" id="GO:0140359">
    <property type="term" value="F:ABC-type transporter activity"/>
    <property type="evidence" value="ECO:0007669"/>
    <property type="project" value="InterPro"/>
</dbReference>
<proteinExistence type="predicted"/>
<dbReference type="Proteomes" id="UP000373449">
    <property type="component" value="Unassembled WGS sequence"/>
</dbReference>
<evidence type="ECO:0000256" key="3">
    <source>
        <dbReference type="ARBA" id="ARBA00022692"/>
    </source>
</evidence>
<dbReference type="EMBL" id="CAADJA010000002">
    <property type="protein sequence ID" value="VFS47273.1"/>
    <property type="molecule type" value="Genomic_DNA"/>
</dbReference>
<protein>
    <submittedName>
        <fullName evidence="8">ABC transporter permease</fullName>
    </submittedName>
    <submittedName>
        <fullName evidence="9">Inner membrane transport permease yhhJ</fullName>
    </submittedName>
</protein>
<feature type="transmembrane region" description="Helical" evidence="6">
    <location>
        <begin position="263"/>
        <end position="285"/>
    </location>
</feature>
<dbReference type="Gene3D" id="3.40.1710.10">
    <property type="entry name" value="abc type-2 transporter like domain"/>
    <property type="match status" value="1"/>
</dbReference>
<evidence type="ECO:0000256" key="5">
    <source>
        <dbReference type="ARBA" id="ARBA00023136"/>
    </source>
</evidence>
<dbReference type="EMBL" id="PDDX01000001">
    <property type="protein sequence ID" value="PHI29109.1"/>
    <property type="molecule type" value="Genomic_DNA"/>
</dbReference>
<name>A0A2C6CR08_9GAMM</name>
<accession>A0A2C6CR08</accession>
<reference evidence="9 11" key="3">
    <citation type="submission" date="2019-03" db="EMBL/GenBank/DDBJ databases">
        <authorList>
            <consortium name="Pathogen Informatics"/>
        </authorList>
    </citation>
    <scope>NUCLEOTIDE SEQUENCE [LARGE SCALE GENOMIC DNA]</scope>
    <source>
        <strain evidence="9 11">NCTC12282</strain>
    </source>
</reference>
<dbReference type="OrthoDB" id="5592991at2"/>
<keyword evidence="2" id="KW-1003">Cell membrane</keyword>
<dbReference type="AlphaFoldDB" id="A0A2C6CR08"/>
<dbReference type="InterPro" id="IPR013525">
    <property type="entry name" value="ABC2_TM"/>
</dbReference>
<feature type="transmembrane region" description="Helical" evidence="6">
    <location>
        <begin position="233"/>
        <end position="257"/>
    </location>
</feature>
<feature type="transmembrane region" description="Helical" evidence="6">
    <location>
        <begin position="28"/>
        <end position="49"/>
    </location>
</feature>
<keyword evidence="10" id="KW-1185">Reference proteome</keyword>
<dbReference type="Pfam" id="PF12698">
    <property type="entry name" value="ABC2_membrane_3"/>
    <property type="match status" value="1"/>
</dbReference>
<evidence type="ECO:0000256" key="6">
    <source>
        <dbReference type="SAM" id="Phobius"/>
    </source>
</evidence>
<keyword evidence="3 6" id="KW-0812">Transmembrane</keyword>
<reference evidence="10" key="2">
    <citation type="submission" date="2017-09" db="EMBL/GenBank/DDBJ databases">
        <title>FDA dAtabase for Regulatory Grade micrObial Sequences (FDA-ARGOS): Supporting development and validation of Infectious Disease Dx tests.</title>
        <authorList>
            <person name="Minogue T."/>
            <person name="Wolcott M."/>
            <person name="Wasieloski L."/>
            <person name="Aguilar W."/>
            <person name="Moore D."/>
            <person name="Tallon L."/>
            <person name="Sadzewicz L."/>
            <person name="Ott S."/>
            <person name="Zhao X."/>
            <person name="Nagaraj S."/>
            <person name="Vavikolanu K."/>
            <person name="Aluvathingal J."/>
            <person name="Nadendla S."/>
            <person name="Sichtig H."/>
        </authorList>
    </citation>
    <scope>NUCLEOTIDE SEQUENCE [LARGE SCALE GENOMIC DNA]</scope>
    <source>
        <strain evidence="10">FDAARGOS_387</strain>
    </source>
</reference>
<dbReference type="RefSeq" id="WP_029096306.1">
    <property type="nucleotide sequence ID" value="NZ_CAADJA010000002.1"/>
</dbReference>
<sequence length="383" mass="42205">MEMGRLKARWRCFNRSFNVEAKAASRSVVLHWLTWIFPLMLFILISANFSAGTLLELPVAAVDNDNSILSKRLIRDLDAGSHAQVSQYSEGLERALSDLRSANIYALLYIPHNFEADVLAGRQPSPVLYYNALFYGAGLYSTQDFPGLTAEISQEYTAIISTAIGKPLPALATVNLSYESLFNASGNFIYYQLFAATIHILQLFVVTCTIYVLSRRKMLLAARPFSLALMGKLAPYTISYTILLMVQLAALVIYSGASVNGNPLFMLAIGFFYIMAAQSIGLLLFTFTKDIITAYTLIGLLVGVAMTYSGIAVPELSMPLIAQIIANIEPLTHALYALFDVFLRGVPASSLISVCALLLVYPIVTAFLVRKRLPKRLHGEDIK</sequence>
<keyword evidence="5 6" id="KW-0472">Membrane</keyword>
<dbReference type="PANTHER" id="PTHR30294">
    <property type="entry name" value="MEMBRANE COMPONENT OF ABC TRANSPORTER YHHJ-RELATED"/>
    <property type="match status" value="1"/>
</dbReference>
<dbReference type="PANTHER" id="PTHR30294:SF47">
    <property type="entry name" value="INNER MEMBRANE TRANSPORT PERMEASE YHHJ"/>
    <property type="match status" value="1"/>
</dbReference>
<reference evidence="8" key="1">
    <citation type="submission" date="2017-09" db="EMBL/GenBank/DDBJ databases">
        <title>FDA dAtabase for Regulatory Grade micrObial Sequences (FDA-ARGOS): Supporting development and validation of Infectious Disease Dx tests.</title>
        <authorList>
            <person name="Minogue T."/>
            <person name="Wolcott M."/>
            <person name="Wasieloski L."/>
            <person name="Aguilar W."/>
            <person name="Moore D."/>
            <person name="Tallon L.J."/>
            <person name="Sadzewicz L."/>
            <person name="Ott S."/>
            <person name="Zhao X."/>
            <person name="Nagaraj S."/>
            <person name="Vavikolanu K."/>
            <person name="Aluvathingal J."/>
            <person name="Nadendla S."/>
            <person name="Sichtig H."/>
        </authorList>
    </citation>
    <scope>NUCLEOTIDE SEQUENCE</scope>
    <source>
        <strain evidence="8">FDAARGOS_387</strain>
    </source>
</reference>
<dbReference type="GO" id="GO:0005886">
    <property type="term" value="C:plasma membrane"/>
    <property type="evidence" value="ECO:0007669"/>
    <property type="project" value="UniProtKB-SubCell"/>
</dbReference>
<evidence type="ECO:0000256" key="4">
    <source>
        <dbReference type="ARBA" id="ARBA00022989"/>
    </source>
</evidence>
<dbReference type="STRING" id="1111728.GCA_000427805_00727"/>
<evidence type="ECO:0000313" key="10">
    <source>
        <dbReference type="Proteomes" id="UP000224974"/>
    </source>
</evidence>
<evidence type="ECO:0000256" key="2">
    <source>
        <dbReference type="ARBA" id="ARBA00022475"/>
    </source>
</evidence>
<comment type="subcellular location">
    <subcellularLocation>
        <location evidence="1">Cell membrane</location>
        <topology evidence="1">Multi-pass membrane protein</topology>
    </subcellularLocation>
</comment>
<evidence type="ECO:0000313" key="8">
    <source>
        <dbReference type="EMBL" id="PHI29109.1"/>
    </source>
</evidence>
<feature type="transmembrane region" description="Helical" evidence="6">
    <location>
        <begin position="348"/>
        <end position="369"/>
    </location>
</feature>
<evidence type="ECO:0000313" key="11">
    <source>
        <dbReference type="Proteomes" id="UP000373449"/>
    </source>
</evidence>
<keyword evidence="4 6" id="KW-1133">Transmembrane helix</keyword>
<feature type="domain" description="ABC-2 type transporter transmembrane" evidence="7">
    <location>
        <begin position="32"/>
        <end position="368"/>
    </location>
</feature>
<evidence type="ECO:0000313" key="9">
    <source>
        <dbReference type="EMBL" id="VFS47273.1"/>
    </source>
</evidence>
<evidence type="ECO:0000256" key="1">
    <source>
        <dbReference type="ARBA" id="ARBA00004651"/>
    </source>
</evidence>
<evidence type="ECO:0000259" key="7">
    <source>
        <dbReference type="Pfam" id="PF12698"/>
    </source>
</evidence>
<feature type="transmembrane region" description="Helical" evidence="6">
    <location>
        <begin position="189"/>
        <end position="213"/>
    </location>
</feature>
<feature type="transmembrane region" description="Helical" evidence="6">
    <location>
        <begin position="292"/>
        <end position="311"/>
    </location>
</feature>
<dbReference type="InterPro" id="IPR051449">
    <property type="entry name" value="ABC-2_transporter_component"/>
</dbReference>
<gene>
    <name evidence="9" type="primary">yhhJ</name>
    <name evidence="8" type="ORF">CRN84_07135</name>
    <name evidence="9" type="ORF">NCTC12282_02208</name>
</gene>
<organism evidence="8 10">
    <name type="scientific">Budvicia aquatica</name>
    <dbReference type="NCBI Taxonomy" id="82979"/>
    <lineage>
        <taxon>Bacteria</taxon>
        <taxon>Pseudomonadati</taxon>
        <taxon>Pseudomonadota</taxon>
        <taxon>Gammaproteobacteria</taxon>
        <taxon>Enterobacterales</taxon>
        <taxon>Budviciaceae</taxon>
        <taxon>Budvicia</taxon>
    </lineage>
</organism>